<feature type="signal peptide" evidence="2">
    <location>
        <begin position="1"/>
        <end position="28"/>
    </location>
</feature>
<feature type="chain" id="PRO_5045477770" evidence="2">
    <location>
        <begin position="29"/>
        <end position="1144"/>
    </location>
</feature>
<feature type="compositionally biased region" description="Low complexity" evidence="1">
    <location>
        <begin position="909"/>
        <end position="956"/>
    </location>
</feature>
<feature type="region of interest" description="Disordered" evidence="1">
    <location>
        <begin position="418"/>
        <end position="491"/>
    </location>
</feature>
<feature type="compositionally biased region" description="Polar residues" evidence="1">
    <location>
        <begin position="460"/>
        <end position="489"/>
    </location>
</feature>
<feature type="region of interest" description="Disordered" evidence="1">
    <location>
        <begin position="909"/>
        <end position="962"/>
    </location>
</feature>
<feature type="region of interest" description="Disordered" evidence="1">
    <location>
        <begin position="504"/>
        <end position="622"/>
    </location>
</feature>
<gene>
    <name evidence="3" type="ORF">ABVK25_004617</name>
</gene>
<feature type="region of interest" description="Disordered" evidence="1">
    <location>
        <begin position="761"/>
        <end position="795"/>
    </location>
</feature>
<evidence type="ECO:0000313" key="4">
    <source>
        <dbReference type="Proteomes" id="UP001590951"/>
    </source>
</evidence>
<evidence type="ECO:0000256" key="1">
    <source>
        <dbReference type="SAM" id="MobiDB-lite"/>
    </source>
</evidence>
<evidence type="ECO:0000313" key="3">
    <source>
        <dbReference type="EMBL" id="KAL2055279.1"/>
    </source>
</evidence>
<keyword evidence="4" id="KW-1185">Reference proteome</keyword>
<feature type="compositionally biased region" description="Low complexity" evidence="1">
    <location>
        <begin position="504"/>
        <end position="559"/>
    </location>
</feature>
<feature type="compositionally biased region" description="Low complexity" evidence="1">
    <location>
        <begin position="1103"/>
        <end position="1136"/>
    </location>
</feature>
<evidence type="ECO:0000256" key="2">
    <source>
        <dbReference type="SAM" id="SignalP"/>
    </source>
</evidence>
<protein>
    <submittedName>
        <fullName evidence="3">Uncharacterized protein</fullName>
    </submittedName>
</protein>
<feature type="compositionally biased region" description="Low complexity" evidence="1">
    <location>
        <begin position="774"/>
        <end position="795"/>
    </location>
</feature>
<feature type="region of interest" description="Disordered" evidence="1">
    <location>
        <begin position="1101"/>
        <end position="1144"/>
    </location>
</feature>
<name>A0ABR4BEP9_9LECA</name>
<dbReference type="EMBL" id="JBHFEH010000012">
    <property type="protein sequence ID" value="KAL2055279.1"/>
    <property type="molecule type" value="Genomic_DNA"/>
</dbReference>
<sequence>MYNMFPLFKSLSLNTLACVSLLYVAAQAEPDADSFLDMRRNHFRPTHQLESRVNTVTPAQFNGEVSWTDLTSGDGTNQGYDADGIWYMNDAIGLYLKRVEKASRTGVFWAGGSTTEDDFGDVEEFIEINLGNQAVKADMVFPFKDFQNMKLDGTQNNLWWRSINRMSKALAAGATNGVAYVYLKNNNCRTLFSPPSQNPQDNDPTAGGQATNGEIFYYAELPMLMRNENIQQIKTFSKVNRKFVVNTEWDVSVDTDKPRDFLPDIAMDATPIILPAAAGRPPLKRDTVPSISASATSPPFPIYQQGDFDVQTLFIPGLTANSATTCTATSSAQIITTTVPVWSCTACPSPYNALLVSPSAVWGPAGIPSPPPAYPALRVGTDMQVTPVTLPTGTSVSGESYSFFSTGQVAGTGTGAMPYPSAKGSSDAPFGSGFSSTTGSLQSNTGASPPYPSSGLATAPSGSGISTSNGARSPSSTGISPPYPSSGSATVPLGTAILPSGSGISISITGANPSSGTHDSPTTPSSTGTSVSGAGSFSSNTGASSSLGSSGSVTVPLGTGISGPGTGTASGTPGGSNTSPSSSLLLSSSSSSSSSDQSFSAGTTTTGAQSTSGPSQTTNAQSLASTVPISQVSVTASTTLNPTGIIASSSARALQSQIATFVPIIQGYINKPSIQGAQDAINALKGVLPEAEDFSASIGPGSSPKPCGISTNPITDIFNAATCLTKGINQAIDDIQPGLDDDFSNIDEVTSDLADLNDLQKPLDEDSEDNDEPSQSSQQPSSTQTSASSSHSSSSSCTNMQTVSDCRVSCPTSSASCSTTCYSTFSGCSATGTTSTISSSASACPYNPSSDVPSNTIPMAAFSTIAWWDYGISCAGSCTDFTQPSASVISDGGFTMSVAPASGSASAVASTGPSATGMSTSSGSSAASISAAPSSSPQTISATSAASSVTNPTTTTNHFSQSTSDAAAPSCVSASSLPTGVPQNLVAVNITEWCSSLATEGQVVGCDNQNHDGFWLSSTCSLPVTSVALQYYYPSVTMWLNISLASGSTSFTINETECDTALGTVLNGCPPTSGTPLLKYGGQIPVSDGDGNVANFQINLVSDPGDPGNQPGDPGTTTAPAPAPASPAAAPSAGPSNLSEGTGG</sequence>
<reference evidence="3 4" key="1">
    <citation type="submission" date="2024-09" db="EMBL/GenBank/DDBJ databases">
        <title>Rethinking Asexuality: The Enigmatic Case of Functional Sexual Genes in Lepraria (Stereocaulaceae).</title>
        <authorList>
            <person name="Doellman M."/>
            <person name="Sun Y."/>
            <person name="Barcenas-Pena A."/>
            <person name="Lumbsch H.T."/>
            <person name="Grewe F."/>
        </authorList>
    </citation>
    <scope>NUCLEOTIDE SEQUENCE [LARGE SCALE GENOMIC DNA]</scope>
    <source>
        <strain evidence="3 4">Grewe 0041</strain>
    </source>
</reference>
<organism evidence="3 4">
    <name type="scientific">Lepraria finkii</name>
    <dbReference type="NCBI Taxonomy" id="1340010"/>
    <lineage>
        <taxon>Eukaryota</taxon>
        <taxon>Fungi</taxon>
        <taxon>Dikarya</taxon>
        <taxon>Ascomycota</taxon>
        <taxon>Pezizomycotina</taxon>
        <taxon>Lecanoromycetes</taxon>
        <taxon>OSLEUM clade</taxon>
        <taxon>Lecanoromycetidae</taxon>
        <taxon>Lecanorales</taxon>
        <taxon>Lecanorineae</taxon>
        <taxon>Stereocaulaceae</taxon>
        <taxon>Lepraria</taxon>
    </lineage>
</organism>
<keyword evidence="2" id="KW-0732">Signal</keyword>
<feature type="compositionally biased region" description="Gly residues" evidence="1">
    <location>
        <begin position="560"/>
        <end position="574"/>
    </location>
</feature>
<comment type="caution">
    <text evidence="3">The sequence shown here is derived from an EMBL/GenBank/DDBJ whole genome shotgun (WGS) entry which is preliminary data.</text>
</comment>
<feature type="compositionally biased region" description="Low complexity" evidence="1">
    <location>
        <begin position="430"/>
        <end position="440"/>
    </location>
</feature>
<proteinExistence type="predicted"/>
<feature type="compositionally biased region" description="Low complexity" evidence="1">
    <location>
        <begin position="575"/>
        <end position="618"/>
    </location>
</feature>
<accession>A0ABR4BEP9</accession>
<dbReference type="Proteomes" id="UP001590951">
    <property type="component" value="Unassembled WGS sequence"/>
</dbReference>